<gene>
    <name evidence="2" type="ORF">KIH74_00005</name>
</gene>
<sequence length="682" mass="73080">MSDSAGSEPPVVPYGAWPSPISAADLVSGVVQPTDAWPGDTGTWWSQRRPDQGGREQLVFRSADGTITDVLGPDWSVRTGVHEYGGAAWWVAGDVVFAVNWDDQRLYRVEPGRRPIPLTPAPPVRGAWRYADGRVTPDGKTVICVRESHDGDEVRNEIVAVSATPGDTTDPSPRVLVTGTDFVAAPRISPDGRQLAWIEWQHPNMPWDSTSLWIADLVQHDGPALADARLLTGAARVGHGRTASRDGQSLTQPGFGPGGELHVISDVSEWWNVYHVDDTTGALSPVLSLRSEVGGPPWLFGLSKYAVDGEGRVWLTYAEAEGANLVRVDDGTPQTHALPFRSLENLRLSPDGSRLTAIAAQATAELAVVEFRADADGALSWSVLSEVPDHGLDPSGISVPQHVTFPSVGGRDAHALLYPPTSATVRGPENERPPLIVTVHGGPTSAAGSAFKLTTQFWTSRGFAVIDVNYGGSTGYGRTYRRLLDGAWGIVDVEDACAAALWVAAQGLADPGRLAIRGGSAGGYTVLAALATRDVFTAGASLYGVADLGALARDTHKFESRYLDGLVGPWPQAEKTYAERSPLSHIDGFDRPLIVLQGEDDAVVPPAQAEMIVAALASKQVPHSYLLFPGEQHGFRRAENIIRAFESELSFYGQVFGFTPEGLAEPVRIRFGENLKSRKPEA</sequence>
<evidence type="ECO:0000313" key="2">
    <source>
        <dbReference type="EMBL" id="MBT0767286.1"/>
    </source>
</evidence>
<feature type="domain" description="Peptidase S9 prolyl oligopeptidase catalytic" evidence="1">
    <location>
        <begin position="451"/>
        <end position="657"/>
    </location>
</feature>
<organism evidence="2 3">
    <name type="scientific">Kineosporia corallincola</name>
    <dbReference type="NCBI Taxonomy" id="2835133"/>
    <lineage>
        <taxon>Bacteria</taxon>
        <taxon>Bacillati</taxon>
        <taxon>Actinomycetota</taxon>
        <taxon>Actinomycetes</taxon>
        <taxon>Kineosporiales</taxon>
        <taxon>Kineosporiaceae</taxon>
        <taxon>Kineosporia</taxon>
    </lineage>
</organism>
<dbReference type="PANTHER" id="PTHR43056:SF5">
    <property type="entry name" value="PEPTIDASE S9 PROLYL OLIGOPEPTIDASE CATALYTIC DOMAIN-CONTAINING PROTEIN"/>
    <property type="match status" value="1"/>
</dbReference>
<reference evidence="2 3" key="1">
    <citation type="submission" date="2021-05" db="EMBL/GenBank/DDBJ databases">
        <title>Kineosporia and Streptomyces sp. nov. two new marine actinobacteria isolated from Coral.</title>
        <authorList>
            <person name="Buangrab K."/>
            <person name="Sutthacheep M."/>
            <person name="Yeemin T."/>
            <person name="Harunari E."/>
            <person name="Igarashi Y."/>
            <person name="Kanchanasin P."/>
            <person name="Tanasupawat S."/>
            <person name="Phongsopitanun W."/>
        </authorList>
    </citation>
    <scope>NUCLEOTIDE SEQUENCE [LARGE SCALE GENOMIC DNA]</scope>
    <source>
        <strain evidence="2 3">J2-2</strain>
    </source>
</reference>
<protein>
    <submittedName>
        <fullName evidence="2">S9 family peptidase</fullName>
    </submittedName>
</protein>
<dbReference type="InterPro" id="IPR011659">
    <property type="entry name" value="WD40"/>
</dbReference>
<dbReference type="Pfam" id="PF07676">
    <property type="entry name" value="PD40"/>
    <property type="match status" value="1"/>
</dbReference>
<proteinExistence type="predicted"/>
<dbReference type="Proteomes" id="UP001197247">
    <property type="component" value="Unassembled WGS sequence"/>
</dbReference>
<dbReference type="InterPro" id="IPR029058">
    <property type="entry name" value="AB_hydrolase_fold"/>
</dbReference>
<dbReference type="Gene3D" id="2.120.10.30">
    <property type="entry name" value="TolB, C-terminal domain"/>
    <property type="match status" value="1"/>
</dbReference>
<dbReference type="SUPFAM" id="SSF69322">
    <property type="entry name" value="Tricorn protease domain 2"/>
    <property type="match status" value="1"/>
</dbReference>
<dbReference type="InterPro" id="IPR011042">
    <property type="entry name" value="6-blade_b-propeller_TolB-like"/>
</dbReference>
<name>A0ABS5T880_9ACTN</name>
<dbReference type="RefSeq" id="WP_214153161.1">
    <property type="nucleotide sequence ID" value="NZ_JAHBAY010000001.1"/>
</dbReference>
<evidence type="ECO:0000313" key="3">
    <source>
        <dbReference type="Proteomes" id="UP001197247"/>
    </source>
</evidence>
<accession>A0ABS5T880</accession>
<dbReference type="SUPFAM" id="SSF53474">
    <property type="entry name" value="alpha/beta-Hydrolases"/>
    <property type="match status" value="1"/>
</dbReference>
<dbReference type="EMBL" id="JAHBAY010000001">
    <property type="protein sequence ID" value="MBT0767286.1"/>
    <property type="molecule type" value="Genomic_DNA"/>
</dbReference>
<dbReference type="InterPro" id="IPR001375">
    <property type="entry name" value="Peptidase_S9_cat"/>
</dbReference>
<evidence type="ECO:0000259" key="1">
    <source>
        <dbReference type="Pfam" id="PF00326"/>
    </source>
</evidence>
<dbReference type="Pfam" id="PF00326">
    <property type="entry name" value="Peptidase_S9"/>
    <property type="match status" value="1"/>
</dbReference>
<dbReference type="PANTHER" id="PTHR43056">
    <property type="entry name" value="PEPTIDASE S9 PROLYL OLIGOPEPTIDASE"/>
    <property type="match status" value="1"/>
</dbReference>
<dbReference type="Gene3D" id="3.40.50.1820">
    <property type="entry name" value="alpha/beta hydrolase"/>
    <property type="match status" value="1"/>
</dbReference>
<dbReference type="InterPro" id="IPR050585">
    <property type="entry name" value="Xaa-Pro_dipeptidyl-ppase/CocE"/>
</dbReference>
<keyword evidence="3" id="KW-1185">Reference proteome</keyword>
<comment type="caution">
    <text evidence="2">The sequence shown here is derived from an EMBL/GenBank/DDBJ whole genome shotgun (WGS) entry which is preliminary data.</text>
</comment>